<dbReference type="RefSeq" id="WP_119320932.1">
    <property type="nucleotide sequence ID" value="NZ_AP025739.1"/>
</dbReference>
<dbReference type="CDD" id="cd11386">
    <property type="entry name" value="MCP_signal"/>
    <property type="match status" value="1"/>
</dbReference>
<organism evidence="3 4">
    <name type="scientific">Capsulimonas corticalis</name>
    <dbReference type="NCBI Taxonomy" id="2219043"/>
    <lineage>
        <taxon>Bacteria</taxon>
        <taxon>Bacillati</taxon>
        <taxon>Armatimonadota</taxon>
        <taxon>Armatimonadia</taxon>
        <taxon>Capsulimonadales</taxon>
        <taxon>Capsulimonadaceae</taxon>
        <taxon>Capsulimonas</taxon>
    </lineage>
</organism>
<dbReference type="Pfam" id="PF00015">
    <property type="entry name" value="MCPsignal"/>
    <property type="match status" value="1"/>
</dbReference>
<evidence type="ECO:0000256" key="2">
    <source>
        <dbReference type="ARBA" id="ARBA00029447"/>
    </source>
</evidence>
<gene>
    <name evidence="3" type="ORF">CCAX7_009260</name>
</gene>
<dbReference type="PROSITE" id="PS50111">
    <property type="entry name" value="CHEMOTAXIS_TRANSDUC_2"/>
    <property type="match status" value="1"/>
</dbReference>
<evidence type="ECO:0000256" key="1">
    <source>
        <dbReference type="ARBA" id="ARBA00023224"/>
    </source>
</evidence>
<keyword evidence="4" id="KW-1185">Reference proteome</keyword>
<dbReference type="GO" id="GO:0007165">
    <property type="term" value="P:signal transduction"/>
    <property type="evidence" value="ECO:0007669"/>
    <property type="project" value="UniProtKB-KW"/>
</dbReference>
<dbReference type="SUPFAM" id="SSF58104">
    <property type="entry name" value="Methyl-accepting chemotaxis protein (MCP) signaling domain"/>
    <property type="match status" value="1"/>
</dbReference>
<dbReference type="InterPro" id="IPR004089">
    <property type="entry name" value="MCPsignal_dom"/>
</dbReference>
<dbReference type="EMBL" id="AP025739">
    <property type="protein sequence ID" value="BDI28875.1"/>
    <property type="molecule type" value="Genomic_DNA"/>
</dbReference>
<dbReference type="PANTHER" id="PTHR32089:SF112">
    <property type="entry name" value="LYSOZYME-LIKE PROTEIN-RELATED"/>
    <property type="match status" value="1"/>
</dbReference>
<comment type="similarity">
    <text evidence="2">Belongs to the methyl-accepting chemotaxis (MCP) protein family.</text>
</comment>
<dbReference type="Gene3D" id="6.10.340.10">
    <property type="match status" value="1"/>
</dbReference>
<accession>A0A402CU77</accession>
<dbReference type="PANTHER" id="PTHR32089">
    <property type="entry name" value="METHYL-ACCEPTING CHEMOTAXIS PROTEIN MCPB"/>
    <property type="match status" value="1"/>
</dbReference>
<evidence type="ECO:0000313" key="3">
    <source>
        <dbReference type="EMBL" id="BDI28875.1"/>
    </source>
</evidence>
<protein>
    <submittedName>
        <fullName evidence="3">Methyl-accepting chemotaxis protein</fullName>
    </submittedName>
</protein>
<name>A0A402CU77_9BACT</name>
<dbReference type="SMART" id="SM00304">
    <property type="entry name" value="HAMP"/>
    <property type="match status" value="1"/>
</dbReference>
<dbReference type="PROSITE" id="PS50885">
    <property type="entry name" value="HAMP"/>
    <property type="match status" value="1"/>
</dbReference>
<evidence type="ECO:0000313" key="4">
    <source>
        <dbReference type="Proteomes" id="UP000287394"/>
    </source>
</evidence>
<dbReference type="Proteomes" id="UP000287394">
    <property type="component" value="Chromosome"/>
</dbReference>
<sequence length="651" mass="68343">MHWFYHLKTARKLALAFGAGVAASATIGAVALVHNTQVNALTQAILNDSLKSTTRLAQFNSYARQYRTIEYRHVLASKSKQAKAETDLATARVSADKALQSYEPTVFGAQEQSSYDKLKSSWAANTAQESSFLELSRSGDLKASAKMLGGPMRDAFLSTTDQVQDMMDRNARQAENYASRASAAYRQGNELIGLLLILAILLGGGVATVITRYINGTLRRVGESLDALRSTCVVSLSDAIQEMEIGNLSKEIVIGGTALTHDTRDEFGDIAHTYNALLTDLHSMAGSFQVSQGSLGALVLKLQHSAAVIAYASSTLAGAAQSVGGGAEEIGATMQEVAHASEQSARGASEVAQGNSSQARTISQSADMLKHLAHTVGEVARDAESATKATEEANRVAATGAEIVTRSVTGMRGIRETVSESARVIHMLGDASGQIGNIVQTISAISEQTNLLALNAAIEAARAGEAGRGFAVVADEVRKLAERSSAATREIGGLIADVQNRTEEAVTAMEAGAREVEAGAQLAEQSGAALSRIQEVVQTVTGKVQGICSAAEQMAAASANVSHSIEDVAAVVEQSSAAAEEMSASAEEVSASVQTVAATAVRQQRSIAELVVASEDLAMVSRDLTQAVEQFRFEAPETPYETEDFTLARAA</sequence>
<reference evidence="3 4" key="1">
    <citation type="journal article" date="2019" name="Int. J. Syst. Evol. Microbiol.">
        <title>Capsulimonas corticalis gen. nov., sp. nov., an aerobic capsulated bacterium, of a novel bacterial order, Capsulimonadales ord. nov., of the class Armatimonadia of the phylum Armatimonadetes.</title>
        <authorList>
            <person name="Li J."/>
            <person name="Kudo C."/>
            <person name="Tonouchi A."/>
        </authorList>
    </citation>
    <scope>NUCLEOTIDE SEQUENCE [LARGE SCALE GENOMIC DNA]</scope>
    <source>
        <strain evidence="3 4">AX-7</strain>
    </source>
</reference>
<dbReference type="SMART" id="SM00283">
    <property type="entry name" value="MA"/>
    <property type="match status" value="1"/>
</dbReference>
<dbReference type="Gene3D" id="1.10.287.950">
    <property type="entry name" value="Methyl-accepting chemotaxis protein"/>
    <property type="match status" value="1"/>
</dbReference>
<dbReference type="GO" id="GO:0016020">
    <property type="term" value="C:membrane"/>
    <property type="evidence" value="ECO:0007669"/>
    <property type="project" value="InterPro"/>
</dbReference>
<dbReference type="InterPro" id="IPR024478">
    <property type="entry name" value="HlyB_4HB_MCP"/>
</dbReference>
<proteinExistence type="inferred from homology"/>
<keyword evidence="1" id="KW-0807">Transducer</keyword>
<dbReference type="OrthoDB" id="358716at2"/>
<dbReference type="InterPro" id="IPR003660">
    <property type="entry name" value="HAMP_dom"/>
</dbReference>
<dbReference type="AlphaFoldDB" id="A0A402CU77"/>
<dbReference type="KEGG" id="ccot:CCAX7_009260"/>
<dbReference type="Pfam" id="PF12729">
    <property type="entry name" value="4HB_MCP_1"/>
    <property type="match status" value="1"/>
</dbReference>
<dbReference type="FunCoup" id="A0A402CU77">
    <property type="interactions" value="63"/>
</dbReference>